<reference evidence="2" key="2">
    <citation type="journal article" date="2019" name="Genome Biol. Evol.">
        <title>Day and night: Metabolic profiles and evolutionary relationships of six axenic non-marine cyanobacteria.</title>
        <authorList>
            <person name="Will S.E."/>
            <person name="Henke P."/>
            <person name="Boedeker C."/>
            <person name="Huang S."/>
            <person name="Brinkmann H."/>
            <person name="Rohde M."/>
            <person name="Jarek M."/>
            <person name="Friedl T."/>
            <person name="Seufert S."/>
            <person name="Schumacher M."/>
            <person name="Overmann J."/>
            <person name="Neumann-Schaal M."/>
            <person name="Petersen J."/>
        </authorList>
    </citation>
    <scope>NUCLEOTIDE SEQUENCE [LARGE SCALE GENOMIC DNA]</scope>
    <source>
        <strain evidence="2">PCC 7102</strain>
    </source>
</reference>
<sequence>MNLISFYTDENFPFPVVEFLRAFGYDVLTAKEAGNANQKIPDENVLAYAISKERTVLTRNRRDFI</sequence>
<dbReference type="Proteomes" id="UP000271624">
    <property type="component" value="Unassembled WGS sequence"/>
</dbReference>
<protein>
    <recommendedName>
        <fullName evidence="1">DUF5615 domain-containing protein</fullName>
    </recommendedName>
</protein>
<dbReference type="InterPro" id="IPR041049">
    <property type="entry name" value="DUF5615"/>
</dbReference>
<reference evidence="2" key="1">
    <citation type="submission" date="2018-12" db="EMBL/GenBank/DDBJ databases">
        <authorList>
            <person name="Will S."/>
            <person name="Neumann-Schaal M."/>
            <person name="Henke P."/>
        </authorList>
    </citation>
    <scope>NUCLEOTIDE SEQUENCE</scope>
    <source>
        <strain evidence="2">PCC 7102</strain>
    </source>
</reference>
<proteinExistence type="predicted"/>
<evidence type="ECO:0000313" key="2">
    <source>
        <dbReference type="EMBL" id="RUT05997.1"/>
    </source>
</evidence>
<comment type="caution">
    <text evidence="2">The sequence shown here is derived from an EMBL/GenBank/DDBJ whole genome shotgun (WGS) entry which is preliminary data.</text>
</comment>
<keyword evidence="3" id="KW-1185">Reference proteome</keyword>
<name>A0A3S1AP56_9CYAN</name>
<dbReference type="EMBL" id="RSCL01000007">
    <property type="protein sequence ID" value="RUT05997.1"/>
    <property type="molecule type" value="Genomic_DNA"/>
</dbReference>
<feature type="domain" description="DUF5615" evidence="1">
    <location>
        <begin position="6"/>
        <end position="65"/>
    </location>
</feature>
<dbReference type="Pfam" id="PF18480">
    <property type="entry name" value="DUF5615"/>
    <property type="match status" value="1"/>
</dbReference>
<evidence type="ECO:0000259" key="1">
    <source>
        <dbReference type="Pfam" id="PF18480"/>
    </source>
</evidence>
<gene>
    <name evidence="2" type="ORF">DSM106972_032030</name>
</gene>
<dbReference type="AlphaFoldDB" id="A0A3S1AP56"/>
<accession>A0A3S1AP56</accession>
<evidence type="ECO:0000313" key="3">
    <source>
        <dbReference type="Proteomes" id="UP000271624"/>
    </source>
</evidence>
<organism evidence="2 3">
    <name type="scientific">Dulcicalothrix desertica PCC 7102</name>
    <dbReference type="NCBI Taxonomy" id="232991"/>
    <lineage>
        <taxon>Bacteria</taxon>
        <taxon>Bacillati</taxon>
        <taxon>Cyanobacteriota</taxon>
        <taxon>Cyanophyceae</taxon>
        <taxon>Nostocales</taxon>
        <taxon>Calotrichaceae</taxon>
        <taxon>Dulcicalothrix</taxon>
    </lineage>
</organism>